<evidence type="ECO:0000313" key="3">
    <source>
        <dbReference type="EMBL" id="UYF76144.1"/>
    </source>
</evidence>
<organism evidence="3 4">
    <name type="scientific">Acinetobacter ursingii</name>
    <dbReference type="NCBI Taxonomy" id="108980"/>
    <lineage>
        <taxon>Bacteria</taxon>
        <taxon>Pseudomonadati</taxon>
        <taxon>Pseudomonadota</taxon>
        <taxon>Gammaproteobacteria</taxon>
        <taxon>Moraxellales</taxon>
        <taxon>Moraxellaceae</taxon>
        <taxon>Acinetobacter</taxon>
    </lineage>
</organism>
<evidence type="ECO:0000313" key="4">
    <source>
        <dbReference type="Proteomes" id="UP001164081"/>
    </source>
</evidence>
<dbReference type="NCBIfam" id="NF033645">
    <property type="entry name" value="pilus_FilE"/>
    <property type="match status" value="1"/>
</dbReference>
<proteinExistence type="predicted"/>
<gene>
    <name evidence="3" type="primary">filE</name>
    <name evidence="3" type="ORF">LSO58_04350</name>
</gene>
<dbReference type="Pfam" id="PF22881">
    <property type="entry name" value="FilE_C"/>
    <property type="match status" value="1"/>
</dbReference>
<name>A0A3G9FJT0_9GAMM</name>
<dbReference type="InterPro" id="IPR049782">
    <property type="entry name" value="FilE-like"/>
</dbReference>
<feature type="compositionally biased region" description="Polar residues" evidence="1">
    <location>
        <begin position="148"/>
        <end position="177"/>
    </location>
</feature>
<feature type="compositionally biased region" description="Low complexity" evidence="1">
    <location>
        <begin position="129"/>
        <end position="147"/>
    </location>
</feature>
<protein>
    <submittedName>
        <fullName evidence="3">Pilus assembly protein FilE</fullName>
    </submittedName>
</protein>
<feature type="region of interest" description="Disordered" evidence="1">
    <location>
        <begin position="116"/>
        <end position="184"/>
    </location>
</feature>
<reference evidence="3" key="1">
    <citation type="journal article" date="2022" name="J Glob Antimicrob Resist">
        <title>Comparative analysis of IMP-4- and OXA-58-containing plasmids of three carbapenemase-producing Acinetobacter ursingii strains in the Netherlands.</title>
        <authorList>
            <person name="Hendrickx A.P.A."/>
            <person name="Schade R.P."/>
            <person name="Landman F."/>
            <person name="Bosch T."/>
            <person name="Schouls L.M."/>
            <person name="van Dijk K."/>
        </authorList>
    </citation>
    <scope>NUCLEOTIDE SEQUENCE</scope>
    <source>
        <strain evidence="3">RIVM_C010761</strain>
    </source>
</reference>
<dbReference type="Proteomes" id="UP001164081">
    <property type="component" value="Chromosome"/>
</dbReference>
<sequence>MFKSKKSMAYVSGVLFSLGTVPMGYTADFFTIIGPDGRPLVIPRDPVESKKATYRKVVAEPDDTSKVVESKPVQATRSESIKIIQPQVIQPDHLQKEAVPITAKSVTKTLPETIVQQKESSETKNIVPAQVQSKQKQGKQAQPAQSAYTQTQAKVSSTTPQTQKVKTETHLNSTDQPPHNEADQHIDELNGEKYIDSEYLEEKEFNLEGKKRFYVMPEGIVDARLGAVRMQPEQREKGVSKSFLQSMLKKNQNEKAEEVLALSSTYYRMPKEQVVESLETACFTGKKMKDAKLFNVEKQIGLWPRKPIKDTFDYDVVKLSAPLKQLKLTSYATTEQNPTFYWPFVVFLDQKGCILEGVSGYKNQEFPATMLQHAAIEGTIRLPDQTSYILLTPLASALDVQEKSLSNQGQIKLTAIR</sequence>
<dbReference type="AlphaFoldDB" id="A0A3G9FJT0"/>
<evidence type="ECO:0000256" key="1">
    <source>
        <dbReference type="SAM" id="MobiDB-lite"/>
    </source>
</evidence>
<feature type="domain" description="FilE C-terminal" evidence="2">
    <location>
        <begin position="253"/>
        <end position="417"/>
    </location>
</feature>
<dbReference type="RefSeq" id="WP_169331938.1">
    <property type="nucleotide sequence ID" value="NZ_AP018824.1"/>
</dbReference>
<dbReference type="InterPro" id="IPR055226">
    <property type="entry name" value="FilE_C"/>
</dbReference>
<dbReference type="EMBL" id="CP089044">
    <property type="protein sequence ID" value="UYF76144.1"/>
    <property type="molecule type" value="Genomic_DNA"/>
</dbReference>
<evidence type="ECO:0000259" key="2">
    <source>
        <dbReference type="Pfam" id="PF22881"/>
    </source>
</evidence>
<accession>A0A3G9FJT0</accession>